<dbReference type="AlphaFoldDB" id="A0A816TXF5"/>
<name>A0A816TXF5_BRANA</name>
<gene>
    <name evidence="1" type="ORF">DARMORV10_A05P37960.1</name>
</gene>
<evidence type="ECO:0000313" key="1">
    <source>
        <dbReference type="EMBL" id="CAF2102125.1"/>
    </source>
</evidence>
<proteinExistence type="predicted"/>
<protein>
    <submittedName>
        <fullName evidence="1">(rape) hypothetical protein</fullName>
    </submittedName>
</protein>
<dbReference type="EMBL" id="HG994359">
    <property type="protein sequence ID" value="CAF2102125.1"/>
    <property type="molecule type" value="Genomic_DNA"/>
</dbReference>
<sequence>MPFVACAHCAPDLVGLAPSFLFRSRGDLIWLWLHSLAFISRVYDSAVSGG</sequence>
<organism evidence="1">
    <name type="scientific">Brassica napus</name>
    <name type="common">Rape</name>
    <dbReference type="NCBI Taxonomy" id="3708"/>
    <lineage>
        <taxon>Eukaryota</taxon>
        <taxon>Viridiplantae</taxon>
        <taxon>Streptophyta</taxon>
        <taxon>Embryophyta</taxon>
        <taxon>Tracheophyta</taxon>
        <taxon>Spermatophyta</taxon>
        <taxon>Magnoliopsida</taxon>
        <taxon>eudicotyledons</taxon>
        <taxon>Gunneridae</taxon>
        <taxon>Pentapetalae</taxon>
        <taxon>rosids</taxon>
        <taxon>malvids</taxon>
        <taxon>Brassicales</taxon>
        <taxon>Brassicaceae</taxon>
        <taxon>Brassiceae</taxon>
        <taxon>Brassica</taxon>
    </lineage>
</organism>
<dbReference type="Proteomes" id="UP001295469">
    <property type="component" value="Chromosome A05"/>
</dbReference>
<reference evidence="1" key="1">
    <citation type="submission" date="2021-01" db="EMBL/GenBank/DDBJ databases">
        <authorList>
            <consortium name="Genoscope - CEA"/>
            <person name="William W."/>
        </authorList>
    </citation>
    <scope>NUCLEOTIDE SEQUENCE</scope>
</reference>
<accession>A0A816TXF5</accession>